<reference evidence="2" key="1">
    <citation type="journal article" date="2015" name="Nature">
        <title>Complex archaea that bridge the gap between prokaryotes and eukaryotes.</title>
        <authorList>
            <person name="Spang A."/>
            <person name="Saw J.H."/>
            <person name="Jorgensen S.L."/>
            <person name="Zaremba-Niedzwiedzka K."/>
            <person name="Martijn J."/>
            <person name="Lind A.E."/>
            <person name="van Eijk R."/>
            <person name="Schleper C."/>
            <person name="Guy L."/>
            <person name="Ettema T.J."/>
        </authorList>
    </citation>
    <scope>NUCLEOTIDE SEQUENCE</scope>
</reference>
<evidence type="ECO:0000313" key="2">
    <source>
        <dbReference type="EMBL" id="KKO04833.1"/>
    </source>
</evidence>
<dbReference type="EMBL" id="LAZR01000021">
    <property type="protein sequence ID" value="KKO04833.1"/>
    <property type="molecule type" value="Genomic_DNA"/>
</dbReference>
<keyword evidence="1" id="KW-1133">Transmembrane helix</keyword>
<sequence>MAYVVNMLYKTRRFKVLFFSLLWIGNVALAHSPDFSSIIISKTENGLIVLQLNSSLTAFQQEVNYVNGEGAYKSPEEFQNLVLDIFKSRFSFIINGKDTVHFKNSKVLLGHETKIVAEVIGLPEEINIIQLKNEVFKDVHRNQSVVIFLLDGFPKEKFTLQKDNQHSINLSLEKGKWITPSLEEHSSKLNFVPYLITLILGSLLFYIFGKTKTYQ</sequence>
<feature type="transmembrane region" description="Helical" evidence="1">
    <location>
        <begin position="191"/>
        <end position="209"/>
    </location>
</feature>
<accession>A0A0F9VXT2</accession>
<proteinExistence type="predicted"/>
<keyword evidence="1" id="KW-0472">Membrane</keyword>
<dbReference type="AlphaFoldDB" id="A0A0F9VXT2"/>
<organism evidence="2">
    <name type="scientific">marine sediment metagenome</name>
    <dbReference type="NCBI Taxonomy" id="412755"/>
    <lineage>
        <taxon>unclassified sequences</taxon>
        <taxon>metagenomes</taxon>
        <taxon>ecological metagenomes</taxon>
    </lineage>
</organism>
<name>A0A0F9VXT2_9ZZZZ</name>
<evidence type="ECO:0000256" key="1">
    <source>
        <dbReference type="SAM" id="Phobius"/>
    </source>
</evidence>
<gene>
    <name evidence="2" type="ORF">LCGC14_0081450</name>
</gene>
<comment type="caution">
    <text evidence="2">The sequence shown here is derived from an EMBL/GenBank/DDBJ whole genome shotgun (WGS) entry which is preliminary data.</text>
</comment>
<protein>
    <submittedName>
        <fullName evidence="2">Uncharacterized protein</fullName>
    </submittedName>
</protein>
<keyword evidence="1" id="KW-0812">Transmembrane</keyword>